<dbReference type="InterPro" id="IPR037050">
    <property type="entry name" value="DUF1254_sf"/>
</dbReference>
<keyword evidence="1" id="KW-0732">Signal</keyword>
<evidence type="ECO:0000259" key="2">
    <source>
        <dbReference type="Pfam" id="PF06742"/>
    </source>
</evidence>
<sequence length="456" mass="51452">MKWFRTATASVLLAGLAVYALAQSQPDTKAAREMAKEAYFFTYPLVMNYRTMYRQAIEGDRDFGKWVHLGVSGPEDTDIVTPNNDTPYSYAWVDLRAEPWVLTLPKIEKERFYTSQWDDLWGYVLDNPGSVNDGNDGIKVLLAAPDWQGEKPKGIDRIIRGESDFLGSLTRTQLIGGKDDLPRVKEIQQGYKLEPLSAYLGTKAPAAAPKIDWPNWEEGAETTDKYWDYVSFMLPLSSRNDADSAMYAKLEKLGLDPKGGWKFSELPAEIQKALRAGAKDAREHLDRVGRGKYDPADFFGPRERIGTDYASRAQGVYLGIFGNVPQQSIYLTNPNDVNGKETDGSKASYTVTFPKGEEPPVDYFWSYTMYRLPERYLVENPIDRYSIGSSTKGLKRNPDGSLTLYFSHKSPGKDKESNWLPAPDGPFWLVLRTYGPSKAIIDGTYKQPDYMPQPLK</sequence>
<keyword evidence="5" id="KW-1185">Reference proteome</keyword>
<dbReference type="Gene3D" id="2.60.120.600">
    <property type="entry name" value="Domain of unknown function DUF1214, C-terminal domain"/>
    <property type="match status" value="1"/>
</dbReference>
<comment type="caution">
    <text evidence="4">The sequence shown here is derived from an EMBL/GenBank/DDBJ whole genome shotgun (WGS) entry which is preliminary data.</text>
</comment>
<feature type="signal peptide" evidence="1">
    <location>
        <begin position="1"/>
        <end position="22"/>
    </location>
</feature>
<accession>A0ABS3E8T1</accession>
<dbReference type="Pfam" id="PF06742">
    <property type="entry name" value="DUF1214"/>
    <property type="match status" value="1"/>
</dbReference>
<dbReference type="PANTHER" id="PTHR36509:SF2">
    <property type="entry name" value="BLL3101 PROTEIN"/>
    <property type="match status" value="1"/>
</dbReference>
<organism evidence="4 5">
    <name type="scientific">Microbulbifer salipaludis</name>
    <dbReference type="NCBI Taxonomy" id="187980"/>
    <lineage>
        <taxon>Bacteria</taxon>
        <taxon>Pseudomonadati</taxon>
        <taxon>Pseudomonadota</taxon>
        <taxon>Gammaproteobacteria</taxon>
        <taxon>Cellvibrionales</taxon>
        <taxon>Microbulbiferaceae</taxon>
        <taxon>Microbulbifer</taxon>
    </lineage>
</organism>
<feature type="domain" description="DUF1254" evidence="3">
    <location>
        <begin position="71"/>
        <end position="195"/>
    </location>
</feature>
<dbReference type="Gene3D" id="2.60.40.1610">
    <property type="entry name" value="Domain of unknown function DUF1254"/>
    <property type="match status" value="1"/>
</dbReference>
<gene>
    <name evidence="4" type="ORF">JF535_12500</name>
</gene>
<name>A0ABS3E8T1_9GAMM</name>
<dbReference type="EMBL" id="JAEKJR010000002">
    <property type="protein sequence ID" value="MBN8431672.1"/>
    <property type="molecule type" value="Genomic_DNA"/>
</dbReference>
<dbReference type="SUPFAM" id="SSF160935">
    <property type="entry name" value="VPA0735-like"/>
    <property type="match status" value="1"/>
</dbReference>
<dbReference type="PANTHER" id="PTHR36509">
    <property type="entry name" value="BLL3101 PROTEIN"/>
    <property type="match status" value="1"/>
</dbReference>
<evidence type="ECO:0000313" key="5">
    <source>
        <dbReference type="Proteomes" id="UP000664293"/>
    </source>
</evidence>
<dbReference type="InterPro" id="IPR010679">
    <property type="entry name" value="DUF1254"/>
</dbReference>
<dbReference type="InterPro" id="IPR037049">
    <property type="entry name" value="DUF1214_C_sf"/>
</dbReference>
<feature type="domain" description="DUF1214" evidence="2">
    <location>
        <begin position="328"/>
        <end position="437"/>
    </location>
</feature>
<reference evidence="4 5" key="1">
    <citation type="submission" date="2020-12" db="EMBL/GenBank/DDBJ databases">
        <title>Oil enriched cultivation method for isolating marine PHA-producing bacteria.</title>
        <authorList>
            <person name="Zheng W."/>
            <person name="Yu S."/>
            <person name="Huang Y."/>
        </authorList>
    </citation>
    <scope>NUCLEOTIDE SEQUENCE [LARGE SCALE GENOMIC DNA]</scope>
    <source>
        <strain evidence="4 5">SN0-2</strain>
    </source>
</reference>
<dbReference type="Proteomes" id="UP000664293">
    <property type="component" value="Unassembled WGS sequence"/>
</dbReference>
<feature type="chain" id="PRO_5045604150" evidence="1">
    <location>
        <begin position="23"/>
        <end position="456"/>
    </location>
</feature>
<dbReference type="RefSeq" id="WP_207002588.1">
    <property type="nucleotide sequence ID" value="NZ_JAEKJR010000002.1"/>
</dbReference>
<evidence type="ECO:0000313" key="4">
    <source>
        <dbReference type="EMBL" id="MBN8431672.1"/>
    </source>
</evidence>
<dbReference type="Pfam" id="PF06863">
    <property type="entry name" value="DUF1254"/>
    <property type="match status" value="1"/>
</dbReference>
<evidence type="ECO:0000256" key="1">
    <source>
        <dbReference type="SAM" id="SignalP"/>
    </source>
</evidence>
<proteinExistence type="predicted"/>
<evidence type="ECO:0000259" key="3">
    <source>
        <dbReference type="Pfam" id="PF06863"/>
    </source>
</evidence>
<protein>
    <submittedName>
        <fullName evidence="4">DUF1254 domain-containing protein</fullName>
    </submittedName>
</protein>
<dbReference type="InterPro" id="IPR010621">
    <property type="entry name" value="DUF1214"/>
</dbReference>